<evidence type="ECO:0000256" key="8">
    <source>
        <dbReference type="SAM" id="Phobius"/>
    </source>
</evidence>
<dbReference type="InterPro" id="IPR006741">
    <property type="entry name" value="AgrB"/>
</dbReference>
<protein>
    <submittedName>
        <fullName evidence="9">Accessory gene regulator B family protein</fullName>
    </submittedName>
</protein>
<evidence type="ECO:0000256" key="1">
    <source>
        <dbReference type="ARBA" id="ARBA00022475"/>
    </source>
</evidence>
<dbReference type="GO" id="GO:0009372">
    <property type="term" value="P:quorum sensing"/>
    <property type="evidence" value="ECO:0007669"/>
    <property type="project" value="UniProtKB-KW"/>
</dbReference>
<dbReference type="Pfam" id="PF04647">
    <property type="entry name" value="AgrB"/>
    <property type="match status" value="1"/>
</dbReference>
<dbReference type="GO" id="GO:0008233">
    <property type="term" value="F:peptidase activity"/>
    <property type="evidence" value="ECO:0007669"/>
    <property type="project" value="UniProtKB-KW"/>
</dbReference>
<keyword evidence="6 8" id="KW-1133">Transmembrane helix</keyword>
<comment type="caution">
    <text evidence="10">The sequence shown here is derived from an EMBL/GenBank/DDBJ whole genome shotgun (WGS) entry which is preliminary data.</text>
</comment>
<keyword evidence="3" id="KW-0645">Protease</keyword>
<dbReference type="Proteomes" id="UP001204814">
    <property type="component" value="Unassembled WGS sequence"/>
</dbReference>
<keyword evidence="5" id="KW-0378">Hydrolase</keyword>
<evidence type="ECO:0000313" key="10">
    <source>
        <dbReference type="EMBL" id="PST39383.1"/>
    </source>
</evidence>
<dbReference type="RefSeq" id="WP_107030372.1">
    <property type="nucleotide sequence ID" value="NZ_JADPGG010000017.1"/>
</dbReference>
<proteinExistence type="predicted"/>
<organism evidence="10 11">
    <name type="scientific">Faecalibacillus intestinalis</name>
    <dbReference type="NCBI Taxonomy" id="1982626"/>
    <lineage>
        <taxon>Bacteria</taxon>
        <taxon>Bacillati</taxon>
        <taxon>Bacillota</taxon>
        <taxon>Erysipelotrichia</taxon>
        <taxon>Erysipelotrichales</taxon>
        <taxon>Coprobacillaceae</taxon>
        <taxon>Faecalibacillus</taxon>
    </lineage>
</organism>
<feature type="transmembrane region" description="Helical" evidence="8">
    <location>
        <begin position="20"/>
        <end position="39"/>
    </location>
</feature>
<dbReference type="EMBL" id="JANGBO010000021">
    <property type="protein sequence ID" value="MCQ5062874.1"/>
    <property type="molecule type" value="Genomic_DNA"/>
</dbReference>
<name>A0A2T3FVV9_9FIRM</name>
<evidence type="ECO:0000256" key="3">
    <source>
        <dbReference type="ARBA" id="ARBA00022670"/>
    </source>
</evidence>
<evidence type="ECO:0000256" key="6">
    <source>
        <dbReference type="ARBA" id="ARBA00022989"/>
    </source>
</evidence>
<keyword evidence="1" id="KW-1003">Cell membrane</keyword>
<evidence type="ECO:0000256" key="2">
    <source>
        <dbReference type="ARBA" id="ARBA00022654"/>
    </source>
</evidence>
<keyword evidence="11" id="KW-1185">Reference proteome</keyword>
<evidence type="ECO:0000256" key="7">
    <source>
        <dbReference type="ARBA" id="ARBA00023136"/>
    </source>
</evidence>
<dbReference type="GO" id="GO:0016020">
    <property type="term" value="C:membrane"/>
    <property type="evidence" value="ECO:0007669"/>
    <property type="project" value="InterPro"/>
</dbReference>
<dbReference type="GO" id="GO:0006508">
    <property type="term" value="P:proteolysis"/>
    <property type="evidence" value="ECO:0007669"/>
    <property type="project" value="UniProtKB-KW"/>
</dbReference>
<feature type="transmembrane region" description="Helical" evidence="8">
    <location>
        <begin position="45"/>
        <end position="63"/>
    </location>
</feature>
<evidence type="ECO:0000313" key="11">
    <source>
        <dbReference type="Proteomes" id="UP000240974"/>
    </source>
</evidence>
<keyword evidence="2" id="KW-0673">Quorum sensing</keyword>
<evidence type="ECO:0000313" key="9">
    <source>
        <dbReference type="EMBL" id="MCQ5062874.1"/>
    </source>
</evidence>
<keyword evidence="4 8" id="KW-0812">Transmembrane</keyword>
<dbReference type="AlphaFoldDB" id="A0A2T3FVV9"/>
<accession>A0A2T3FVV9</accession>
<dbReference type="Proteomes" id="UP000240974">
    <property type="component" value="Unassembled WGS sequence"/>
</dbReference>
<gene>
    <name evidence="10" type="ORF">C7U54_11405</name>
    <name evidence="9" type="ORF">NE542_13715</name>
</gene>
<reference evidence="10 11" key="1">
    <citation type="journal article" date="2019" name="Int. J. Syst. Evol. Microbiol.">
        <title>Faecalibacillus intestinalis gen. nov., sp. nov. and Faecalibacillus faecis sp. nov., isolated from human faeces.</title>
        <authorList>
            <person name="Seo B."/>
            <person name="Jeon K."/>
            <person name="Baek I."/>
            <person name="Lee Y.M."/>
            <person name="Baek K."/>
            <person name="Ko G."/>
        </authorList>
    </citation>
    <scope>NUCLEOTIDE SEQUENCE [LARGE SCALE GENOMIC DNA]</scope>
    <source>
        <strain evidence="10 11">SNUG30099</strain>
    </source>
</reference>
<feature type="transmembrane region" description="Helical" evidence="8">
    <location>
        <begin position="141"/>
        <end position="159"/>
    </location>
</feature>
<feature type="transmembrane region" description="Helical" evidence="8">
    <location>
        <begin position="94"/>
        <end position="110"/>
    </location>
</feature>
<dbReference type="EMBL" id="PYLQ01000019">
    <property type="protein sequence ID" value="PST39383.1"/>
    <property type="molecule type" value="Genomic_DNA"/>
</dbReference>
<sequence length="163" mass="19117">MEKLLPKSIEERKLLFNYGLFILFYNLFTFIIILLIGKLLNEEQFIILLMTLYIPVRIIIGGYHCKKVSTCLLLFSLIITITIIFYKLNFKNILFYWNIPIFILTLYSILNNKRNKIKNIALMIFVAEIILSFLNNIIGAASFYSVMLISIFYIANLIVKNNN</sequence>
<keyword evidence="7 8" id="KW-0472">Membrane</keyword>
<reference evidence="9" key="2">
    <citation type="submission" date="2022-06" db="EMBL/GenBank/DDBJ databases">
        <title>Isolation of gut microbiota from human fecal samples.</title>
        <authorList>
            <person name="Pamer E.G."/>
            <person name="Barat B."/>
            <person name="Waligurski E."/>
            <person name="Medina S."/>
            <person name="Paddock L."/>
            <person name="Mostad J."/>
        </authorList>
    </citation>
    <scope>NUCLEOTIDE SEQUENCE</scope>
    <source>
        <strain evidence="9">DFI.6.24</strain>
    </source>
</reference>
<evidence type="ECO:0000256" key="4">
    <source>
        <dbReference type="ARBA" id="ARBA00022692"/>
    </source>
</evidence>
<feature type="transmembrane region" description="Helical" evidence="8">
    <location>
        <begin position="70"/>
        <end position="88"/>
    </location>
</feature>
<evidence type="ECO:0000256" key="5">
    <source>
        <dbReference type="ARBA" id="ARBA00022801"/>
    </source>
</evidence>